<organism evidence="1 2">
    <name type="scientific">Panagrolaimus sp. PS1159</name>
    <dbReference type="NCBI Taxonomy" id="55785"/>
    <lineage>
        <taxon>Eukaryota</taxon>
        <taxon>Metazoa</taxon>
        <taxon>Ecdysozoa</taxon>
        <taxon>Nematoda</taxon>
        <taxon>Chromadorea</taxon>
        <taxon>Rhabditida</taxon>
        <taxon>Tylenchina</taxon>
        <taxon>Panagrolaimomorpha</taxon>
        <taxon>Panagrolaimoidea</taxon>
        <taxon>Panagrolaimidae</taxon>
        <taxon>Panagrolaimus</taxon>
    </lineage>
</organism>
<accession>A0AC35G4P5</accession>
<name>A0AC35G4P5_9BILA</name>
<dbReference type="Proteomes" id="UP000887580">
    <property type="component" value="Unplaced"/>
</dbReference>
<evidence type="ECO:0000313" key="1">
    <source>
        <dbReference type="Proteomes" id="UP000887580"/>
    </source>
</evidence>
<proteinExistence type="predicted"/>
<protein>
    <submittedName>
        <fullName evidence="2">Protein RER1</fullName>
    </submittedName>
</protein>
<sequence length="96" mass="11219">MEDDIRDQPSAVSLFCASLGVKFQYYLDRITPYTPYRWGAAIFLILFFVYRVVVLQGFFIVCYALFIYYLNLFLAFLTPKIDPALNFDSDDEDMPS</sequence>
<evidence type="ECO:0000313" key="2">
    <source>
        <dbReference type="WBParaSite" id="PS1159_v2.g23434.t1"/>
    </source>
</evidence>
<dbReference type="WBParaSite" id="PS1159_v2.g23434.t1">
    <property type="protein sequence ID" value="PS1159_v2.g23434.t1"/>
    <property type="gene ID" value="PS1159_v2.g23434"/>
</dbReference>
<reference evidence="2" key="1">
    <citation type="submission" date="2022-11" db="UniProtKB">
        <authorList>
            <consortium name="WormBaseParasite"/>
        </authorList>
    </citation>
    <scope>IDENTIFICATION</scope>
</reference>